<keyword evidence="1" id="KW-0175">Coiled coil</keyword>
<evidence type="ECO:0000313" key="2">
    <source>
        <dbReference type="EMBL" id="TKC52577.1"/>
    </source>
</evidence>
<accession>A0A4U1FRV0</accession>
<proteinExistence type="predicted"/>
<feature type="coiled-coil region" evidence="1">
    <location>
        <begin position="51"/>
        <end position="86"/>
    </location>
</feature>
<protein>
    <recommendedName>
        <fullName evidence="4">RWD domain-containing protein</fullName>
    </recommendedName>
</protein>
<evidence type="ECO:0000256" key="1">
    <source>
        <dbReference type="SAM" id="Coils"/>
    </source>
</evidence>
<evidence type="ECO:0000313" key="3">
    <source>
        <dbReference type="Proteomes" id="UP000308365"/>
    </source>
</evidence>
<dbReference type="InterPro" id="IPR040213">
    <property type="entry name" value="GIR2-like"/>
</dbReference>
<dbReference type="Gene3D" id="3.10.110.10">
    <property type="entry name" value="Ubiquitin Conjugating Enzyme"/>
    <property type="match status" value="1"/>
</dbReference>
<dbReference type="AlphaFoldDB" id="A0A4U1FRV0"/>
<dbReference type="Proteomes" id="UP000308365">
    <property type="component" value="Unassembled WGS sequence"/>
</dbReference>
<reference evidence="3" key="1">
    <citation type="journal article" date="2019" name="IScience">
        <title>Narwhal Genome Reveals Long-Term Low Genetic Diversity despite Current Large Abundance Size.</title>
        <authorList>
            <person name="Westbury M.V."/>
            <person name="Petersen B."/>
            <person name="Garde E."/>
            <person name="Heide-Jorgensen M.P."/>
            <person name="Lorenzen E.D."/>
        </authorList>
    </citation>
    <scope>NUCLEOTIDE SEQUENCE [LARGE SCALE GENOMIC DNA]</scope>
</reference>
<dbReference type="PANTHER" id="PTHR12292">
    <property type="entry name" value="RWD DOMAIN-CONTAINING PROTEIN"/>
    <property type="match status" value="1"/>
</dbReference>
<name>A0A4U1FRV0_MONMO</name>
<gene>
    <name evidence="2" type="ORF">EI555_018278</name>
</gene>
<dbReference type="EMBL" id="RWIC01000025">
    <property type="protein sequence ID" value="TKC52577.1"/>
    <property type="molecule type" value="Genomic_DNA"/>
</dbReference>
<feature type="non-terminal residue" evidence="2">
    <location>
        <position position="113"/>
    </location>
</feature>
<evidence type="ECO:0008006" key="4">
    <source>
        <dbReference type="Google" id="ProtNLM"/>
    </source>
</evidence>
<dbReference type="InterPro" id="IPR016135">
    <property type="entry name" value="UBQ-conjugating_enzyme/RWD"/>
</dbReference>
<organism evidence="2 3">
    <name type="scientific">Monodon monoceros</name>
    <name type="common">Narwhal</name>
    <name type="synonym">Ceratodon monodon</name>
    <dbReference type="NCBI Taxonomy" id="40151"/>
    <lineage>
        <taxon>Eukaryota</taxon>
        <taxon>Metazoa</taxon>
        <taxon>Chordata</taxon>
        <taxon>Craniata</taxon>
        <taxon>Vertebrata</taxon>
        <taxon>Euteleostomi</taxon>
        <taxon>Mammalia</taxon>
        <taxon>Eutheria</taxon>
        <taxon>Laurasiatheria</taxon>
        <taxon>Artiodactyla</taxon>
        <taxon>Whippomorpha</taxon>
        <taxon>Cetacea</taxon>
        <taxon>Odontoceti</taxon>
        <taxon>Monodontidae</taxon>
        <taxon>Monodon</taxon>
    </lineage>
</organism>
<comment type="caution">
    <text evidence="2">The sequence shown here is derived from an EMBL/GenBank/DDBJ whole genome shotgun (WGS) entry which is preliminary data.</text>
</comment>
<sequence length="113" mass="12716">MLWPPGCLGNSWASGRAMVTDDGKEPCNLPQLFHSLTAEENLGMVMISTLVTAVQEKLNEMADQIKTIREEEKKQKEKEVEAAEKQLFHGTPVTIENSVSWKAKFDVELLEIK</sequence>